<gene>
    <name evidence="1" type="ORF">JOF29_005224</name>
</gene>
<name>A0ABS4URB2_9ACTN</name>
<dbReference type="Proteomes" id="UP000755585">
    <property type="component" value="Unassembled WGS sequence"/>
</dbReference>
<dbReference type="EMBL" id="JAGINT010000002">
    <property type="protein sequence ID" value="MBP2354114.1"/>
    <property type="molecule type" value="Genomic_DNA"/>
</dbReference>
<evidence type="ECO:0000313" key="2">
    <source>
        <dbReference type="Proteomes" id="UP000755585"/>
    </source>
</evidence>
<reference evidence="1 2" key="1">
    <citation type="submission" date="2021-03" db="EMBL/GenBank/DDBJ databases">
        <title>Sequencing the genomes of 1000 actinobacteria strains.</title>
        <authorList>
            <person name="Klenk H.-P."/>
        </authorList>
    </citation>
    <scope>NUCLEOTIDE SEQUENCE [LARGE SCALE GENOMIC DNA]</scope>
    <source>
        <strain evidence="1 2">DSM 18824</strain>
    </source>
</reference>
<evidence type="ECO:0000313" key="1">
    <source>
        <dbReference type="EMBL" id="MBP2354114.1"/>
    </source>
</evidence>
<comment type="caution">
    <text evidence="1">The sequence shown here is derived from an EMBL/GenBank/DDBJ whole genome shotgun (WGS) entry which is preliminary data.</text>
</comment>
<sequence length="80" mass="9801">MTRRRNTRDRQLRRWASRVVALDRRNGVYFNGYDPRHVGQLLPWCVEAYLARSPIAPRMSTQNYRRLEWRLAQPRHRNTH</sequence>
<organism evidence="1 2">
    <name type="scientific">Kribbella aluminosa</name>
    <dbReference type="NCBI Taxonomy" id="416017"/>
    <lineage>
        <taxon>Bacteria</taxon>
        <taxon>Bacillati</taxon>
        <taxon>Actinomycetota</taxon>
        <taxon>Actinomycetes</taxon>
        <taxon>Propionibacteriales</taxon>
        <taxon>Kribbellaceae</taxon>
        <taxon>Kribbella</taxon>
    </lineage>
</organism>
<keyword evidence="2" id="KW-1185">Reference proteome</keyword>
<accession>A0ABS4URB2</accession>
<protein>
    <submittedName>
        <fullName evidence="1">Uncharacterized protein</fullName>
    </submittedName>
</protein>
<proteinExistence type="predicted"/>